<feature type="active site" description="Charge relay system" evidence="7 8">
    <location>
        <position position="212"/>
    </location>
</feature>
<dbReference type="PANTHER" id="PTHR43806">
    <property type="entry name" value="PEPTIDASE S8"/>
    <property type="match status" value="1"/>
</dbReference>
<dbReference type="Gene3D" id="3.40.50.200">
    <property type="entry name" value="Peptidase S8/S53 domain"/>
    <property type="match status" value="1"/>
</dbReference>
<evidence type="ECO:0000256" key="4">
    <source>
        <dbReference type="ARBA" id="ARBA00022729"/>
    </source>
</evidence>
<evidence type="ECO:0000313" key="13">
    <source>
        <dbReference type="Proteomes" id="UP000807025"/>
    </source>
</evidence>
<evidence type="ECO:0000256" key="6">
    <source>
        <dbReference type="ARBA" id="ARBA00022825"/>
    </source>
</evidence>
<dbReference type="GO" id="GO:0004252">
    <property type="term" value="F:serine-type endopeptidase activity"/>
    <property type="evidence" value="ECO:0007669"/>
    <property type="project" value="UniProtKB-UniRule"/>
</dbReference>
<dbReference type="InterPro" id="IPR000209">
    <property type="entry name" value="Peptidase_S8/S53_dom"/>
</dbReference>
<dbReference type="Pfam" id="PF06280">
    <property type="entry name" value="fn3_5"/>
    <property type="match status" value="1"/>
</dbReference>
<keyword evidence="5 8" id="KW-0378">Hydrolase</keyword>
<dbReference type="PRINTS" id="PR00723">
    <property type="entry name" value="SUBTILISIN"/>
</dbReference>
<protein>
    <submittedName>
        <fullName evidence="12">Pyrolysin</fullName>
    </submittedName>
</protein>
<dbReference type="InterPro" id="IPR050131">
    <property type="entry name" value="Peptidase_S8_subtilisin-like"/>
</dbReference>
<keyword evidence="3 8" id="KW-0645">Protease</keyword>
<dbReference type="SUPFAM" id="SSF52025">
    <property type="entry name" value="PA domain"/>
    <property type="match status" value="1"/>
</dbReference>
<feature type="domain" description="PA" evidence="10">
    <location>
        <begin position="376"/>
        <end position="448"/>
    </location>
</feature>
<evidence type="ECO:0000259" key="11">
    <source>
        <dbReference type="Pfam" id="PF06280"/>
    </source>
</evidence>
<proteinExistence type="inferred from homology"/>
<gene>
    <name evidence="12" type="ORF">BDN71DRAFT_1485019</name>
</gene>
<name>A0A9P5ZJ88_PLEER</name>
<evidence type="ECO:0000256" key="7">
    <source>
        <dbReference type="PIRSR" id="PIRSR615500-1"/>
    </source>
</evidence>
<evidence type="ECO:0000259" key="9">
    <source>
        <dbReference type="Pfam" id="PF00082"/>
    </source>
</evidence>
<keyword evidence="4" id="KW-0732">Signal</keyword>
<evidence type="ECO:0000256" key="1">
    <source>
        <dbReference type="ARBA" id="ARBA00011073"/>
    </source>
</evidence>
<dbReference type="Pfam" id="PF02225">
    <property type="entry name" value="PA"/>
    <property type="match status" value="1"/>
</dbReference>
<dbReference type="InterPro" id="IPR046450">
    <property type="entry name" value="PA_dom_sf"/>
</dbReference>
<feature type="domain" description="C5a peptidase/Subtilisin-like protease SBT2-like Fn3-like" evidence="11">
    <location>
        <begin position="602"/>
        <end position="717"/>
    </location>
</feature>
<dbReference type="PANTHER" id="PTHR43806:SF66">
    <property type="entry name" value="SERIN ENDOPEPTIDASE"/>
    <property type="match status" value="1"/>
</dbReference>
<dbReference type="PROSITE" id="PS00138">
    <property type="entry name" value="SUBTILASE_SER"/>
    <property type="match status" value="1"/>
</dbReference>
<sequence length="898" mass="96715">MGLLVSACVVTVAGFELDEGDDSKYVPNAYVVEMDSLSALGRRSGESVHESVYRHMERRGILFDVKNEYDTPDIMVGASMNLKDLEKVRTVPGVRHIQPVLRIRRPLPIHHTTIESPTDPNIPKNALSTHLMTGVDKVHAKGLFGEGIRIGMRVHVYIAAVDTGVDYTHPSLGGKLGKGHKVIGGHDFVGDHYNGTNDPMPDEDPLDQCSGHGTHSAGIIGADPGNIFGISGVAYKASLGAYRVFGCNGSTSDALIVGALIRAYNDGMDVITLSLGGVDGWTEGMGSVVASRIASHGRVVIVAAGNEGSVGSWYTSSPSNGVNTISVGSVDNAVIPTQNITVKGVEHNPISYLQALPLNVTGDLPIYATSNDTTTKNDACEPLPPSTPDLSSHIVVIHRGGCFFTQKLDNAAKFGAKTFLIYNTDDGEFSGIAVGNYTAVLITADDGKWLVNQYAAGIPLRLHFPAEGAPFNIPDPKGGLVSSFSSYGPTYDMYFKPALVAPGGNILSTYNTKNGSWAVRSGTSMAAPFVAGASALFLEAKGKSRESVERMRDLMQTTAVGVKFNVTEDSVYQTASQQGAGLLQVDRAIWTKTIVRPGQLMLNDTVNFISTHAISISNSYTHPVTYKLSHVPAGTALTIQAVNCFTLINSSEPSKGPVPLVPEFATAEIQPSEVTIRPGHSKDVTIKFAPPNNVNPKQLPVYSGFIRIASPDEALKVTYLGAVGSLRAEPIIDQTEQYFGPGVQLPIVLDADALPQLGELNYSMQKHDYPSVAYRLTFGSPLVRLDLVDKDFAFQKHAKTKRSAMWFEDAGDKDTLPTLGPLDILRYTPRNGYDAEPKLNGYNHYTFRGFFANRTRVDNGQYRILLRSLRVTGDRNSEADTESWLSPVIGVNHQPIPL</sequence>
<dbReference type="InterPro" id="IPR003137">
    <property type="entry name" value="PA_domain"/>
</dbReference>
<dbReference type="Gene3D" id="3.50.30.30">
    <property type="match status" value="1"/>
</dbReference>
<dbReference type="Pfam" id="PF00082">
    <property type="entry name" value="Peptidase_S8"/>
    <property type="match status" value="1"/>
</dbReference>
<dbReference type="OrthoDB" id="206201at2759"/>
<keyword evidence="2" id="KW-0134">Cell wall</keyword>
<dbReference type="AlphaFoldDB" id="A0A9P5ZJ88"/>
<feature type="domain" description="Peptidase S8/S53" evidence="9">
    <location>
        <begin position="156"/>
        <end position="567"/>
    </location>
</feature>
<dbReference type="InterPro" id="IPR015500">
    <property type="entry name" value="Peptidase_S8_subtilisin-rel"/>
</dbReference>
<dbReference type="InterPro" id="IPR036852">
    <property type="entry name" value="Peptidase_S8/S53_dom_sf"/>
</dbReference>
<keyword evidence="13" id="KW-1185">Reference proteome</keyword>
<dbReference type="InterPro" id="IPR010435">
    <property type="entry name" value="C5a/SBT2-like_Fn3"/>
</dbReference>
<dbReference type="Proteomes" id="UP000807025">
    <property type="component" value="Unassembled WGS sequence"/>
</dbReference>
<evidence type="ECO:0000256" key="2">
    <source>
        <dbReference type="ARBA" id="ARBA00022512"/>
    </source>
</evidence>
<dbReference type="InterPro" id="IPR034187">
    <property type="entry name" value="Peptidases_S8_5"/>
</dbReference>
<dbReference type="SUPFAM" id="SSF52743">
    <property type="entry name" value="Subtilisin-like"/>
    <property type="match status" value="1"/>
</dbReference>
<dbReference type="PROSITE" id="PS51892">
    <property type="entry name" value="SUBTILASE"/>
    <property type="match status" value="1"/>
</dbReference>
<organism evidence="12 13">
    <name type="scientific">Pleurotus eryngii</name>
    <name type="common">Boletus of the steppes</name>
    <dbReference type="NCBI Taxonomy" id="5323"/>
    <lineage>
        <taxon>Eukaryota</taxon>
        <taxon>Fungi</taxon>
        <taxon>Dikarya</taxon>
        <taxon>Basidiomycota</taxon>
        <taxon>Agaricomycotina</taxon>
        <taxon>Agaricomycetes</taxon>
        <taxon>Agaricomycetidae</taxon>
        <taxon>Agaricales</taxon>
        <taxon>Pleurotineae</taxon>
        <taxon>Pleurotaceae</taxon>
        <taxon>Pleurotus</taxon>
    </lineage>
</organism>
<evidence type="ECO:0000313" key="12">
    <source>
        <dbReference type="EMBL" id="KAF9488779.1"/>
    </source>
</evidence>
<feature type="active site" description="Charge relay system" evidence="7 8">
    <location>
        <position position="162"/>
    </location>
</feature>
<dbReference type="EMBL" id="MU154697">
    <property type="protein sequence ID" value="KAF9488779.1"/>
    <property type="molecule type" value="Genomic_DNA"/>
</dbReference>
<dbReference type="InterPro" id="IPR023828">
    <property type="entry name" value="Peptidase_S8_Ser-AS"/>
</dbReference>
<evidence type="ECO:0000256" key="8">
    <source>
        <dbReference type="PROSITE-ProRule" id="PRU01240"/>
    </source>
</evidence>
<comment type="caution">
    <text evidence="12">The sequence shown here is derived from an EMBL/GenBank/DDBJ whole genome shotgun (WGS) entry which is preliminary data.</text>
</comment>
<evidence type="ECO:0000256" key="3">
    <source>
        <dbReference type="ARBA" id="ARBA00022670"/>
    </source>
</evidence>
<dbReference type="GO" id="GO:0005615">
    <property type="term" value="C:extracellular space"/>
    <property type="evidence" value="ECO:0007669"/>
    <property type="project" value="TreeGrafter"/>
</dbReference>
<evidence type="ECO:0000259" key="10">
    <source>
        <dbReference type="Pfam" id="PF02225"/>
    </source>
</evidence>
<keyword evidence="6 8" id="KW-0720">Serine protease</keyword>
<evidence type="ECO:0000256" key="5">
    <source>
        <dbReference type="ARBA" id="ARBA00022801"/>
    </source>
</evidence>
<dbReference type="CDD" id="cd07489">
    <property type="entry name" value="Peptidases_S8_5"/>
    <property type="match status" value="1"/>
</dbReference>
<feature type="active site" description="Charge relay system" evidence="7 8">
    <location>
        <position position="524"/>
    </location>
</feature>
<reference evidence="12" key="1">
    <citation type="submission" date="2020-11" db="EMBL/GenBank/DDBJ databases">
        <authorList>
            <consortium name="DOE Joint Genome Institute"/>
            <person name="Ahrendt S."/>
            <person name="Riley R."/>
            <person name="Andreopoulos W."/>
            <person name="Labutti K."/>
            <person name="Pangilinan J."/>
            <person name="Ruiz-Duenas F.J."/>
            <person name="Barrasa J.M."/>
            <person name="Sanchez-Garcia M."/>
            <person name="Camarero S."/>
            <person name="Miyauchi S."/>
            <person name="Serrano A."/>
            <person name="Linde D."/>
            <person name="Babiker R."/>
            <person name="Drula E."/>
            <person name="Ayuso-Fernandez I."/>
            <person name="Pacheco R."/>
            <person name="Padilla G."/>
            <person name="Ferreira P."/>
            <person name="Barriuso J."/>
            <person name="Kellner H."/>
            <person name="Castanera R."/>
            <person name="Alfaro M."/>
            <person name="Ramirez L."/>
            <person name="Pisabarro A.G."/>
            <person name="Kuo A."/>
            <person name="Tritt A."/>
            <person name="Lipzen A."/>
            <person name="He G."/>
            <person name="Yan M."/>
            <person name="Ng V."/>
            <person name="Cullen D."/>
            <person name="Martin F."/>
            <person name="Rosso M.-N."/>
            <person name="Henrissat B."/>
            <person name="Hibbett D."/>
            <person name="Martinez A.T."/>
            <person name="Grigoriev I.V."/>
        </authorList>
    </citation>
    <scope>NUCLEOTIDE SEQUENCE</scope>
    <source>
        <strain evidence="12">ATCC 90797</strain>
    </source>
</reference>
<dbReference type="CDD" id="cd02124">
    <property type="entry name" value="PA_PoS1_like"/>
    <property type="match status" value="1"/>
</dbReference>
<accession>A0A9P5ZJ88</accession>
<dbReference type="GO" id="GO:0006508">
    <property type="term" value="P:proteolysis"/>
    <property type="evidence" value="ECO:0007669"/>
    <property type="project" value="UniProtKB-KW"/>
</dbReference>
<keyword evidence="2" id="KW-0964">Secreted</keyword>
<dbReference type="GO" id="GO:0016020">
    <property type="term" value="C:membrane"/>
    <property type="evidence" value="ECO:0007669"/>
    <property type="project" value="InterPro"/>
</dbReference>
<comment type="similarity">
    <text evidence="1 8">Belongs to the peptidase S8 family.</text>
</comment>